<keyword evidence="2" id="KW-1185">Reference proteome</keyword>
<accession>A0ABW3I7B8</accession>
<comment type="caution">
    <text evidence="1">The sequence shown here is derived from an EMBL/GenBank/DDBJ whole genome shotgun (WGS) entry which is preliminary data.</text>
</comment>
<proteinExistence type="predicted"/>
<protein>
    <submittedName>
        <fullName evidence="1">Type II toxin-antitoxin system HicB family antitoxin</fullName>
    </submittedName>
</protein>
<organism evidence="1 2">
    <name type="scientific">Seminibacterium arietis</name>
    <dbReference type="NCBI Taxonomy" id="1173502"/>
    <lineage>
        <taxon>Bacteria</taxon>
        <taxon>Pseudomonadati</taxon>
        <taxon>Pseudomonadota</taxon>
        <taxon>Gammaproteobacteria</taxon>
        <taxon>Pasteurellales</taxon>
        <taxon>Pasteurellaceae</taxon>
        <taxon>Seminibacterium</taxon>
    </lineage>
</organism>
<dbReference type="InterPro" id="IPR010982">
    <property type="entry name" value="Lambda_DNA-bd_dom_sf"/>
</dbReference>
<evidence type="ECO:0000313" key="2">
    <source>
        <dbReference type="Proteomes" id="UP001596996"/>
    </source>
</evidence>
<sequence>MRYYPATIEKLEEDSKPYYLGVLQFSENSNAYAQGNSEEELIAELEGCIIGAVEFAIKGDELFPLPNQPKKEEVLILMPTRVEAKVLINNERLKRNLSKTELGKLAGFSPAEMQRLLNPWYKSGIDKLDQLFKALDLTASISF</sequence>
<name>A0ABW3I7B8_9PAST</name>
<dbReference type="SUPFAM" id="SSF47413">
    <property type="entry name" value="lambda repressor-like DNA-binding domains"/>
    <property type="match status" value="1"/>
</dbReference>
<dbReference type="EMBL" id="JBHTJN010000008">
    <property type="protein sequence ID" value="MFD0965833.1"/>
    <property type="molecule type" value="Genomic_DNA"/>
</dbReference>
<dbReference type="Proteomes" id="UP001596996">
    <property type="component" value="Unassembled WGS sequence"/>
</dbReference>
<dbReference type="RefSeq" id="WP_380819136.1">
    <property type="nucleotide sequence ID" value="NZ_JBHTJN010000008.1"/>
</dbReference>
<reference evidence="2" key="1">
    <citation type="journal article" date="2019" name="Int. J. Syst. Evol. Microbiol.">
        <title>The Global Catalogue of Microorganisms (GCM) 10K type strain sequencing project: providing services to taxonomists for standard genome sequencing and annotation.</title>
        <authorList>
            <consortium name="The Broad Institute Genomics Platform"/>
            <consortium name="The Broad Institute Genome Sequencing Center for Infectious Disease"/>
            <person name="Wu L."/>
            <person name="Ma J."/>
        </authorList>
    </citation>
    <scope>NUCLEOTIDE SEQUENCE [LARGE SCALE GENOMIC DNA]</scope>
    <source>
        <strain evidence="2">CCUG 61707</strain>
    </source>
</reference>
<evidence type="ECO:0000313" key="1">
    <source>
        <dbReference type="EMBL" id="MFD0965833.1"/>
    </source>
</evidence>
<gene>
    <name evidence="1" type="ORF">ACFQ02_03050</name>
</gene>